<dbReference type="AlphaFoldDB" id="A0AAN8S0M0"/>
<evidence type="ECO:0000313" key="3">
    <source>
        <dbReference type="Proteomes" id="UP001307849"/>
    </source>
</evidence>
<feature type="compositionally biased region" description="Polar residues" evidence="1">
    <location>
        <begin position="40"/>
        <end position="56"/>
    </location>
</feature>
<dbReference type="Proteomes" id="UP001307849">
    <property type="component" value="Unassembled WGS sequence"/>
</dbReference>
<evidence type="ECO:0000256" key="1">
    <source>
        <dbReference type="SAM" id="MobiDB-lite"/>
    </source>
</evidence>
<feature type="compositionally biased region" description="Basic and acidic residues" evidence="1">
    <location>
        <begin position="7"/>
        <end position="16"/>
    </location>
</feature>
<evidence type="ECO:0000313" key="2">
    <source>
        <dbReference type="EMBL" id="KAK6519768.1"/>
    </source>
</evidence>
<gene>
    <name evidence="2" type="ORF">TWF506_000066</name>
</gene>
<organism evidence="2 3">
    <name type="scientific">Arthrobotrys conoides</name>
    <dbReference type="NCBI Taxonomy" id="74498"/>
    <lineage>
        <taxon>Eukaryota</taxon>
        <taxon>Fungi</taxon>
        <taxon>Dikarya</taxon>
        <taxon>Ascomycota</taxon>
        <taxon>Pezizomycotina</taxon>
        <taxon>Orbiliomycetes</taxon>
        <taxon>Orbiliales</taxon>
        <taxon>Orbiliaceae</taxon>
        <taxon>Arthrobotrys</taxon>
    </lineage>
</organism>
<feature type="region of interest" description="Disordered" evidence="1">
    <location>
        <begin position="1"/>
        <end position="78"/>
    </location>
</feature>
<reference evidence="2 3" key="1">
    <citation type="submission" date="2019-10" db="EMBL/GenBank/DDBJ databases">
        <authorList>
            <person name="Palmer J.M."/>
        </authorList>
    </citation>
    <scope>NUCLEOTIDE SEQUENCE [LARGE SCALE GENOMIC DNA]</scope>
    <source>
        <strain evidence="2 3">TWF506</strain>
    </source>
</reference>
<feature type="compositionally biased region" description="Low complexity" evidence="1">
    <location>
        <begin position="26"/>
        <end position="39"/>
    </location>
</feature>
<name>A0AAN8S0M0_9PEZI</name>
<sequence>MASRSSSKTEFDKDLQAKPLPPPLPSSSSSSASSNSLPSKDNTTQPIPNWSSSKMTSRIPRALIPPSPPTASAAESSSLGVIPDIRVIEKKQQAVEELLDQGKVTESSVLVQEVARDLQAYREAMVLGREGPAPQSRDSHPRRGYQVVQGGTPQNTFVPFDELFSRAVDDEMKVDGEVDDLQLAGPQFQRLAKKLRVTAQVLEAVYKDSFEGAAAAQKDQYARYYHAFCSPACLNHRVFSPTEFKELGLCFQPGGSRGKEAG</sequence>
<comment type="caution">
    <text evidence="2">The sequence shown here is derived from an EMBL/GenBank/DDBJ whole genome shotgun (WGS) entry which is preliminary data.</text>
</comment>
<protein>
    <submittedName>
        <fullName evidence="2">Uncharacterized protein</fullName>
    </submittedName>
</protein>
<keyword evidence="3" id="KW-1185">Reference proteome</keyword>
<accession>A0AAN8S0M0</accession>
<dbReference type="EMBL" id="JAVHJM010000001">
    <property type="protein sequence ID" value="KAK6519768.1"/>
    <property type="molecule type" value="Genomic_DNA"/>
</dbReference>
<proteinExistence type="predicted"/>